<dbReference type="GO" id="GO:0070733">
    <property type="term" value="F:AMPylase activity"/>
    <property type="evidence" value="ECO:0007669"/>
    <property type="project" value="UniProtKB-EC"/>
</dbReference>
<name>A0A5C7F298_9BACI</name>
<evidence type="ECO:0000313" key="10">
    <source>
        <dbReference type="Proteomes" id="UP000321816"/>
    </source>
</evidence>
<evidence type="ECO:0000256" key="7">
    <source>
        <dbReference type="ARBA" id="ARBA00048696"/>
    </source>
</evidence>
<protein>
    <recommendedName>
        <fullName evidence="5">protein adenylyltransferase</fullName>
        <ecNumber evidence="5">2.7.7.108</ecNumber>
    </recommendedName>
</protein>
<dbReference type="Proteomes" id="UP000321816">
    <property type="component" value="Chromosome"/>
</dbReference>
<dbReference type="InterPro" id="IPR003812">
    <property type="entry name" value="Fido"/>
</dbReference>
<accession>A0A5C7F298</accession>
<reference evidence="9 10" key="1">
    <citation type="submission" date="2024-01" db="EMBL/GenBank/DDBJ databases">
        <title>Complete Genome Sequence of Alkalicoccus halolimnae BZ-SZ-XJ29T, a Moderately Halophilic Bacterium Isolated from a Salt Lake.</title>
        <authorList>
            <person name="Zhao B."/>
        </authorList>
    </citation>
    <scope>NUCLEOTIDE SEQUENCE [LARGE SCALE GENOMIC DNA]</scope>
    <source>
        <strain evidence="9 10">BZ-SZ-XJ29</strain>
    </source>
</reference>
<dbReference type="EMBL" id="CP144914">
    <property type="protein sequence ID" value="WWD79386.1"/>
    <property type="molecule type" value="Genomic_DNA"/>
</dbReference>
<keyword evidence="2" id="KW-0548">Nucleotidyltransferase</keyword>
<feature type="domain" description="Fido" evidence="8">
    <location>
        <begin position="55"/>
        <end position="193"/>
    </location>
</feature>
<sequence length="194" mass="22585">MSKYGTGESKYCYPGTDVLINHFDIRDEEQLQRFDAMLSSKRLAELALRPLDETFDFAHLRRIHAWIFQDLYPFAGKVREENISKDGFTFAPRKHIEPSALTLFVFLRNEPWHSFSKRKLARKLAHYFAEINVLHPFRDGNGRASREFIRCLAASCGYSLNWADGDKDEILKASIQSVTDPKPLEEVLYRLLKK</sequence>
<keyword evidence="10" id="KW-1185">Reference proteome</keyword>
<keyword evidence="3" id="KW-0547">Nucleotide-binding</keyword>
<evidence type="ECO:0000256" key="3">
    <source>
        <dbReference type="ARBA" id="ARBA00022741"/>
    </source>
</evidence>
<dbReference type="InterPro" id="IPR036597">
    <property type="entry name" value="Fido-like_dom_sf"/>
</dbReference>
<dbReference type="OrthoDB" id="9813719at2"/>
<dbReference type="GO" id="GO:0005524">
    <property type="term" value="F:ATP binding"/>
    <property type="evidence" value="ECO:0007669"/>
    <property type="project" value="UniProtKB-KW"/>
</dbReference>
<evidence type="ECO:0000259" key="8">
    <source>
        <dbReference type="PROSITE" id="PS51459"/>
    </source>
</evidence>
<dbReference type="PROSITE" id="PS51459">
    <property type="entry name" value="FIDO"/>
    <property type="match status" value="1"/>
</dbReference>
<organism evidence="9 10">
    <name type="scientific">Alkalicoccus halolimnae</name>
    <dbReference type="NCBI Taxonomy" id="1667239"/>
    <lineage>
        <taxon>Bacteria</taxon>
        <taxon>Bacillati</taxon>
        <taxon>Bacillota</taxon>
        <taxon>Bacilli</taxon>
        <taxon>Bacillales</taxon>
        <taxon>Bacillaceae</taxon>
        <taxon>Alkalicoccus</taxon>
    </lineage>
</organism>
<dbReference type="RefSeq" id="WP_147804500.1">
    <property type="nucleotide sequence ID" value="NZ_CP144914.1"/>
</dbReference>
<comment type="catalytic activity">
    <reaction evidence="6">
        <text>L-threonyl-[protein] + ATP = 3-O-(5'-adenylyl)-L-threonyl-[protein] + diphosphate</text>
        <dbReference type="Rhea" id="RHEA:54292"/>
        <dbReference type="Rhea" id="RHEA-COMP:11060"/>
        <dbReference type="Rhea" id="RHEA-COMP:13847"/>
        <dbReference type="ChEBI" id="CHEBI:30013"/>
        <dbReference type="ChEBI" id="CHEBI:30616"/>
        <dbReference type="ChEBI" id="CHEBI:33019"/>
        <dbReference type="ChEBI" id="CHEBI:138113"/>
        <dbReference type="EC" id="2.7.7.108"/>
    </reaction>
</comment>
<dbReference type="PANTHER" id="PTHR39560">
    <property type="entry name" value="PROTEIN ADENYLYLTRANSFERASE FIC-RELATED"/>
    <property type="match status" value="1"/>
</dbReference>
<keyword evidence="4" id="KW-0067">ATP-binding</keyword>
<evidence type="ECO:0000256" key="1">
    <source>
        <dbReference type="ARBA" id="ARBA00022679"/>
    </source>
</evidence>
<evidence type="ECO:0000256" key="5">
    <source>
        <dbReference type="ARBA" id="ARBA00034531"/>
    </source>
</evidence>
<comment type="catalytic activity">
    <reaction evidence="7">
        <text>L-tyrosyl-[protein] + ATP = O-(5'-adenylyl)-L-tyrosyl-[protein] + diphosphate</text>
        <dbReference type="Rhea" id="RHEA:54288"/>
        <dbReference type="Rhea" id="RHEA-COMP:10136"/>
        <dbReference type="Rhea" id="RHEA-COMP:13846"/>
        <dbReference type="ChEBI" id="CHEBI:30616"/>
        <dbReference type="ChEBI" id="CHEBI:33019"/>
        <dbReference type="ChEBI" id="CHEBI:46858"/>
        <dbReference type="ChEBI" id="CHEBI:83624"/>
        <dbReference type="EC" id="2.7.7.108"/>
    </reaction>
</comment>
<evidence type="ECO:0000313" key="9">
    <source>
        <dbReference type="EMBL" id="WWD79386.1"/>
    </source>
</evidence>
<gene>
    <name evidence="9" type="ORF">FTX54_013315</name>
</gene>
<evidence type="ECO:0000256" key="6">
    <source>
        <dbReference type="ARBA" id="ARBA00047939"/>
    </source>
</evidence>
<evidence type="ECO:0000256" key="2">
    <source>
        <dbReference type="ARBA" id="ARBA00022695"/>
    </source>
</evidence>
<evidence type="ECO:0000256" key="4">
    <source>
        <dbReference type="ARBA" id="ARBA00022840"/>
    </source>
</evidence>
<proteinExistence type="predicted"/>
<dbReference type="Pfam" id="PF02661">
    <property type="entry name" value="Fic"/>
    <property type="match status" value="1"/>
</dbReference>
<dbReference type="EC" id="2.7.7.108" evidence="5"/>
<keyword evidence="1" id="KW-0808">Transferase</keyword>
<dbReference type="Gene3D" id="1.10.3290.10">
    <property type="entry name" value="Fido-like domain"/>
    <property type="match status" value="1"/>
</dbReference>
<dbReference type="AlphaFoldDB" id="A0A5C7F298"/>
<dbReference type="GO" id="GO:0051302">
    <property type="term" value="P:regulation of cell division"/>
    <property type="evidence" value="ECO:0007669"/>
    <property type="project" value="TreeGrafter"/>
</dbReference>
<dbReference type="KEGG" id="ahal:FTX54_013315"/>
<dbReference type="PANTHER" id="PTHR39560:SF1">
    <property type="entry name" value="PROTEIN ADENYLYLTRANSFERASE FIC-RELATED"/>
    <property type="match status" value="1"/>
</dbReference>
<dbReference type="SUPFAM" id="SSF140931">
    <property type="entry name" value="Fic-like"/>
    <property type="match status" value="1"/>
</dbReference>